<sequence>MSIVFRQLFDEHSSTLTYLLADALSGDAVLIDSVAEQAALYLGLLQELKLNLVYLLETHAHADHVTGAGLMKERTDALTATGRHTGTTCADVQLADGDTLVFGDELIRVIATPGHTPGCVSYRWRHCVFTGDALLIGGCGRTDFQGGDAGRLYDSITQRLFVLPNETLVYPAHDYKGRRVSSIGQEKLTNERVPGRSKQAFIELMDNLKLPPPRMIDEAVPANQRCGDQYAIIDIHAS</sequence>
<evidence type="ECO:0000256" key="6">
    <source>
        <dbReference type="ARBA" id="ARBA00022990"/>
    </source>
</evidence>
<comment type="cofactor">
    <cofactor evidence="1">
        <name>Fe(2+)</name>
        <dbReference type="ChEBI" id="CHEBI:29033"/>
    </cofactor>
</comment>
<keyword evidence="4" id="KW-0809">Transit peptide</keyword>
<dbReference type="eggNOG" id="COG0491">
    <property type="taxonomic scope" value="Bacteria"/>
</dbReference>
<evidence type="ECO:0000259" key="9">
    <source>
        <dbReference type="SMART" id="SM00849"/>
    </source>
</evidence>
<keyword evidence="5" id="KW-0223">Dioxygenase</keyword>
<evidence type="ECO:0000256" key="7">
    <source>
        <dbReference type="ARBA" id="ARBA00023002"/>
    </source>
</evidence>
<dbReference type="RefSeq" id="WP_021247806.1">
    <property type="nucleotide sequence ID" value="NZ_ATJV01000002.1"/>
</dbReference>
<dbReference type="OrthoDB" id="9784009at2"/>
<evidence type="ECO:0000256" key="1">
    <source>
        <dbReference type="ARBA" id="ARBA00001954"/>
    </source>
</evidence>
<evidence type="ECO:0000256" key="2">
    <source>
        <dbReference type="ARBA" id="ARBA00006759"/>
    </source>
</evidence>
<feature type="domain" description="Metallo-beta-lactamase" evidence="9">
    <location>
        <begin position="14"/>
        <end position="173"/>
    </location>
</feature>
<comment type="caution">
    <text evidence="10">The sequence shown here is derived from an EMBL/GenBank/DDBJ whole genome shotgun (WGS) entry which is preliminary data.</text>
</comment>
<dbReference type="STRING" id="1348657.M622_09100"/>
<dbReference type="PANTHER" id="PTHR43084">
    <property type="entry name" value="PERSULFIDE DIOXYGENASE ETHE1"/>
    <property type="match status" value="1"/>
</dbReference>
<dbReference type="SUPFAM" id="SSF56281">
    <property type="entry name" value="Metallo-hydrolase/oxidoreductase"/>
    <property type="match status" value="1"/>
</dbReference>
<dbReference type="InterPro" id="IPR001279">
    <property type="entry name" value="Metallo-B-lactamas"/>
</dbReference>
<dbReference type="CDD" id="cd07724">
    <property type="entry name" value="POD-like_MBL-fold"/>
    <property type="match status" value="1"/>
</dbReference>
<keyword evidence="7" id="KW-0560">Oxidoreductase</keyword>
<dbReference type="FunFam" id="3.60.15.10:FF:000013">
    <property type="entry name" value="Persulfide dioxygenase ETHE1, mitochondrial"/>
    <property type="match status" value="1"/>
</dbReference>
<reference evidence="10 11" key="1">
    <citation type="submission" date="2013-06" db="EMBL/GenBank/DDBJ databases">
        <title>Draft genome sequence of Thauera terpenica.</title>
        <authorList>
            <person name="Liu B."/>
            <person name="Frostegard A.H."/>
            <person name="Shapleigh J.P."/>
        </authorList>
    </citation>
    <scope>NUCLEOTIDE SEQUENCE [LARGE SCALE GENOMIC DNA]</scope>
    <source>
        <strain evidence="10 11">58Eu</strain>
    </source>
</reference>
<dbReference type="GO" id="GO:0070813">
    <property type="term" value="P:hydrogen sulfide metabolic process"/>
    <property type="evidence" value="ECO:0007669"/>
    <property type="project" value="TreeGrafter"/>
</dbReference>
<keyword evidence="3" id="KW-0479">Metal-binding</keyword>
<dbReference type="GO" id="GO:0050313">
    <property type="term" value="F:sulfur dioxygenase activity"/>
    <property type="evidence" value="ECO:0007669"/>
    <property type="project" value="InterPro"/>
</dbReference>
<evidence type="ECO:0000313" key="11">
    <source>
        <dbReference type="Proteomes" id="UP000015455"/>
    </source>
</evidence>
<evidence type="ECO:0000256" key="8">
    <source>
        <dbReference type="ARBA" id="ARBA00023004"/>
    </source>
</evidence>
<dbReference type="SMART" id="SM00849">
    <property type="entry name" value="Lactamase_B"/>
    <property type="match status" value="1"/>
</dbReference>
<accession>T0B2X0</accession>
<evidence type="ECO:0000313" key="10">
    <source>
        <dbReference type="EMBL" id="EPZ17098.1"/>
    </source>
</evidence>
<keyword evidence="6" id="KW-0007">Acetylation</keyword>
<dbReference type="PATRIC" id="fig|1348657.5.peg.349"/>
<comment type="similarity">
    <text evidence="2">Belongs to the metallo-beta-lactamase superfamily. Glyoxalase II family.</text>
</comment>
<protein>
    <recommendedName>
        <fullName evidence="9">Metallo-beta-lactamase domain-containing protein</fullName>
    </recommendedName>
</protein>
<dbReference type="InterPro" id="IPR036866">
    <property type="entry name" value="RibonucZ/Hydroxyglut_hydro"/>
</dbReference>
<dbReference type="AlphaFoldDB" id="T0B2X0"/>
<dbReference type="PANTHER" id="PTHR43084:SF1">
    <property type="entry name" value="PERSULFIDE DIOXYGENASE ETHE1, MITOCHONDRIAL"/>
    <property type="match status" value="1"/>
</dbReference>
<dbReference type="GO" id="GO:0006749">
    <property type="term" value="P:glutathione metabolic process"/>
    <property type="evidence" value="ECO:0007669"/>
    <property type="project" value="InterPro"/>
</dbReference>
<dbReference type="Gene3D" id="3.60.15.10">
    <property type="entry name" value="Ribonuclease Z/Hydroxyacylglutathione hydrolase-like"/>
    <property type="match status" value="1"/>
</dbReference>
<keyword evidence="8" id="KW-0408">Iron</keyword>
<organism evidence="10 11">
    <name type="scientific">Thauera terpenica 58Eu</name>
    <dbReference type="NCBI Taxonomy" id="1348657"/>
    <lineage>
        <taxon>Bacteria</taxon>
        <taxon>Pseudomonadati</taxon>
        <taxon>Pseudomonadota</taxon>
        <taxon>Betaproteobacteria</taxon>
        <taxon>Rhodocyclales</taxon>
        <taxon>Zoogloeaceae</taxon>
        <taxon>Thauera</taxon>
    </lineage>
</organism>
<evidence type="ECO:0000256" key="3">
    <source>
        <dbReference type="ARBA" id="ARBA00022723"/>
    </source>
</evidence>
<dbReference type="EMBL" id="ATJV01000002">
    <property type="protein sequence ID" value="EPZ17098.1"/>
    <property type="molecule type" value="Genomic_DNA"/>
</dbReference>
<evidence type="ECO:0000256" key="4">
    <source>
        <dbReference type="ARBA" id="ARBA00022946"/>
    </source>
</evidence>
<proteinExistence type="inferred from homology"/>
<dbReference type="Proteomes" id="UP000015455">
    <property type="component" value="Unassembled WGS sequence"/>
</dbReference>
<dbReference type="InterPro" id="IPR044528">
    <property type="entry name" value="POD-like_MBL-fold"/>
</dbReference>
<name>T0B2X0_9RHOO</name>
<dbReference type="GO" id="GO:0046872">
    <property type="term" value="F:metal ion binding"/>
    <property type="evidence" value="ECO:0007669"/>
    <property type="project" value="UniProtKB-KW"/>
</dbReference>
<evidence type="ECO:0000256" key="5">
    <source>
        <dbReference type="ARBA" id="ARBA00022964"/>
    </source>
</evidence>
<keyword evidence="11" id="KW-1185">Reference proteome</keyword>
<dbReference type="InterPro" id="IPR051682">
    <property type="entry name" value="Mito_Persulfide_Diox"/>
</dbReference>
<dbReference type="Pfam" id="PF00753">
    <property type="entry name" value="Lactamase_B"/>
    <property type="match status" value="1"/>
</dbReference>
<gene>
    <name evidence="10" type="ORF">M622_09100</name>
</gene>